<proteinExistence type="predicted"/>
<comment type="caution">
    <text evidence="2">The sequence shown here is derived from an EMBL/GenBank/DDBJ whole genome shotgun (WGS) entry which is preliminary data.</text>
</comment>
<dbReference type="Proteomes" id="UP001522868">
    <property type="component" value="Unassembled WGS sequence"/>
</dbReference>
<evidence type="ECO:0000313" key="2">
    <source>
        <dbReference type="EMBL" id="MCK8678886.1"/>
    </source>
</evidence>
<evidence type="ECO:0000256" key="1">
    <source>
        <dbReference type="SAM" id="Phobius"/>
    </source>
</evidence>
<dbReference type="PANTHER" id="PTHR40078:SF1">
    <property type="entry name" value="INTEGRAL MEMBRANE PROTEIN"/>
    <property type="match status" value="1"/>
</dbReference>
<evidence type="ECO:0008006" key="4">
    <source>
        <dbReference type="Google" id="ProtNLM"/>
    </source>
</evidence>
<feature type="transmembrane region" description="Helical" evidence="1">
    <location>
        <begin position="171"/>
        <end position="198"/>
    </location>
</feature>
<keyword evidence="1" id="KW-1133">Transmembrane helix</keyword>
<dbReference type="PANTHER" id="PTHR40078">
    <property type="entry name" value="INTEGRAL MEMBRANE PROTEIN-RELATED"/>
    <property type="match status" value="1"/>
</dbReference>
<feature type="transmembrane region" description="Helical" evidence="1">
    <location>
        <begin position="125"/>
        <end position="150"/>
    </location>
</feature>
<accession>A0ABT0IC46</accession>
<keyword evidence="1" id="KW-0472">Membrane</keyword>
<feature type="transmembrane region" description="Helical" evidence="1">
    <location>
        <begin position="26"/>
        <end position="44"/>
    </location>
</feature>
<feature type="transmembrane region" description="Helical" evidence="1">
    <location>
        <begin position="64"/>
        <end position="86"/>
    </location>
</feature>
<dbReference type="InterPro" id="IPR038750">
    <property type="entry name" value="YczE/YyaS-like"/>
</dbReference>
<keyword evidence="1" id="KW-0812">Transmembrane</keyword>
<feature type="transmembrane region" description="Helical" evidence="1">
    <location>
        <begin position="93"/>
        <end position="113"/>
    </location>
</feature>
<organism evidence="2 3">
    <name type="scientific">Streptomyces lichenis</name>
    <dbReference type="NCBI Taxonomy" id="2306967"/>
    <lineage>
        <taxon>Bacteria</taxon>
        <taxon>Bacillati</taxon>
        <taxon>Actinomycetota</taxon>
        <taxon>Actinomycetes</taxon>
        <taxon>Kitasatosporales</taxon>
        <taxon>Streptomycetaceae</taxon>
        <taxon>Streptomyces</taxon>
    </lineage>
</organism>
<keyword evidence="3" id="KW-1185">Reference proteome</keyword>
<sequence>MTGTDGPLPGDQHPSAPPVGRVRHPALVYLSGCLLFSTGAHFFIQSHLGTDPLDVFALGVLEHLPLTIGLCQAAVAVVCIGIWAAWNRRRPVLSPFLTFFLCGTLIDLQQWAALAGHLDLGGYPLVLLGALLCAYASALIIMSGFGIRAIDLVAITVRQRWKWPFWCGKGLIEGALLVSGWLLGGPVGIGTVVFLVFVDLLIEPCVRFNRRYLAIPDRGFAVPAAVAPATSTP</sequence>
<dbReference type="EMBL" id="JALPTH010000014">
    <property type="protein sequence ID" value="MCK8678886.1"/>
    <property type="molecule type" value="Genomic_DNA"/>
</dbReference>
<dbReference type="Pfam" id="PF19700">
    <property type="entry name" value="DUF6198"/>
    <property type="match status" value="1"/>
</dbReference>
<evidence type="ECO:0000313" key="3">
    <source>
        <dbReference type="Proteomes" id="UP001522868"/>
    </source>
</evidence>
<reference evidence="2 3" key="1">
    <citation type="submission" date="2022-04" db="EMBL/GenBank/DDBJ databases">
        <title>Streptomyces sp. nov. LCR6-01 isolated from Lichen of Dirinaria sp.</title>
        <authorList>
            <person name="Kanchanasin P."/>
            <person name="Tanasupawat S."/>
            <person name="Phongsopitanun W."/>
        </authorList>
    </citation>
    <scope>NUCLEOTIDE SEQUENCE [LARGE SCALE GENOMIC DNA]</scope>
    <source>
        <strain evidence="2 3">LCR6-01</strain>
    </source>
</reference>
<gene>
    <name evidence="2" type="ORF">M1O15_16090</name>
</gene>
<protein>
    <recommendedName>
        <fullName evidence="4">Integral membrane protein</fullName>
    </recommendedName>
</protein>
<name>A0ABT0IC46_9ACTN</name>
<dbReference type="RefSeq" id="WP_248634533.1">
    <property type="nucleotide sequence ID" value="NZ_JALPTH010000014.1"/>
</dbReference>